<dbReference type="InParanoid" id="A2GYT7"/>
<dbReference type="VEuPathDB" id="TrichDB:TVAG_516450"/>
<protein>
    <submittedName>
        <fullName evidence="1">Uncharacterized protein</fullName>
    </submittedName>
</protein>
<keyword evidence="2" id="KW-1185">Reference proteome</keyword>
<evidence type="ECO:0000313" key="2">
    <source>
        <dbReference type="Proteomes" id="UP000001542"/>
    </source>
</evidence>
<dbReference type="Proteomes" id="UP000001542">
    <property type="component" value="Unassembled WGS sequence"/>
</dbReference>
<proteinExistence type="predicted"/>
<evidence type="ECO:0000313" key="1">
    <source>
        <dbReference type="EMBL" id="EAX77680.1"/>
    </source>
</evidence>
<dbReference type="AlphaFoldDB" id="A2GYT7"/>
<gene>
    <name evidence="1" type="ORF">TVAG_516450</name>
</gene>
<reference evidence="1" key="2">
    <citation type="journal article" date="2007" name="Science">
        <title>Draft genome sequence of the sexually transmitted pathogen Trichomonas vaginalis.</title>
        <authorList>
            <person name="Carlton J.M."/>
            <person name="Hirt R.P."/>
            <person name="Silva J.C."/>
            <person name="Delcher A.L."/>
            <person name="Schatz M."/>
            <person name="Zhao Q."/>
            <person name="Wortman J.R."/>
            <person name="Bidwell S.L."/>
            <person name="Alsmark U.C.M."/>
            <person name="Besteiro S."/>
            <person name="Sicheritz-Ponten T."/>
            <person name="Noel C.J."/>
            <person name="Dacks J.B."/>
            <person name="Foster P.G."/>
            <person name="Simillion C."/>
            <person name="Van de Peer Y."/>
            <person name="Miranda-Saavedra D."/>
            <person name="Barton G.J."/>
            <person name="Westrop G.D."/>
            <person name="Mueller S."/>
            <person name="Dessi D."/>
            <person name="Fiori P.L."/>
            <person name="Ren Q."/>
            <person name="Paulsen I."/>
            <person name="Zhang H."/>
            <person name="Bastida-Corcuera F.D."/>
            <person name="Simoes-Barbosa A."/>
            <person name="Brown M.T."/>
            <person name="Hayes R.D."/>
            <person name="Mukherjee M."/>
            <person name="Okumura C.Y."/>
            <person name="Schneider R."/>
            <person name="Smith A.J."/>
            <person name="Vanacova S."/>
            <person name="Villalvazo M."/>
            <person name="Haas B.J."/>
            <person name="Pertea M."/>
            <person name="Feldblyum T.V."/>
            <person name="Utterback T.R."/>
            <person name="Shu C.L."/>
            <person name="Osoegawa K."/>
            <person name="de Jong P.J."/>
            <person name="Hrdy I."/>
            <person name="Horvathova L."/>
            <person name="Zubacova Z."/>
            <person name="Dolezal P."/>
            <person name="Malik S.B."/>
            <person name="Logsdon J.M. Jr."/>
            <person name="Henze K."/>
            <person name="Gupta A."/>
            <person name="Wang C.C."/>
            <person name="Dunne R.L."/>
            <person name="Upcroft J.A."/>
            <person name="Upcroft P."/>
            <person name="White O."/>
            <person name="Salzberg S.L."/>
            <person name="Tang P."/>
            <person name="Chiu C.-H."/>
            <person name="Lee Y.-S."/>
            <person name="Embley T.M."/>
            <person name="Coombs G.H."/>
            <person name="Mottram J.C."/>
            <person name="Tachezy J."/>
            <person name="Fraser-Liggett C.M."/>
            <person name="Johnson P.J."/>
        </authorList>
    </citation>
    <scope>NUCLEOTIDE SEQUENCE [LARGE SCALE GENOMIC DNA]</scope>
    <source>
        <strain evidence="1">G3</strain>
    </source>
</reference>
<sequence length="71" mass="7645">MEGLETALLVDNTDALLCINTMLSCVESSIRAVLFWDLSSSDERNQSNASLMSLLSLICMPVFSSIGTASQ</sequence>
<name>A2GYT7_TRIV3</name>
<accession>A2GYT7</accession>
<dbReference type="EMBL" id="DS122671">
    <property type="protein sequence ID" value="EAX77680.1"/>
    <property type="molecule type" value="Genomic_DNA"/>
</dbReference>
<organism evidence="1 2">
    <name type="scientific">Trichomonas vaginalis (strain ATCC PRA-98 / G3)</name>
    <dbReference type="NCBI Taxonomy" id="412133"/>
    <lineage>
        <taxon>Eukaryota</taxon>
        <taxon>Metamonada</taxon>
        <taxon>Parabasalia</taxon>
        <taxon>Trichomonadida</taxon>
        <taxon>Trichomonadidae</taxon>
        <taxon>Trichomonas</taxon>
    </lineage>
</organism>
<reference evidence="1" key="1">
    <citation type="submission" date="2006-10" db="EMBL/GenBank/DDBJ databases">
        <authorList>
            <person name="Amadeo P."/>
            <person name="Zhao Q."/>
            <person name="Wortman J."/>
            <person name="Fraser-Liggett C."/>
            <person name="Carlton J."/>
        </authorList>
    </citation>
    <scope>NUCLEOTIDE SEQUENCE</scope>
    <source>
        <strain evidence="1">G3</strain>
    </source>
</reference>